<accession>A0ACC0SHN5</accession>
<name>A0ACC0SHN5_POPTR</name>
<evidence type="ECO:0000313" key="1">
    <source>
        <dbReference type="EMBL" id="KAI9388724.1"/>
    </source>
</evidence>
<comment type="caution">
    <text evidence="1">The sequence shown here is derived from an EMBL/GenBank/DDBJ whole genome shotgun (WGS) entry which is preliminary data.</text>
</comment>
<evidence type="ECO:0000313" key="2">
    <source>
        <dbReference type="Proteomes" id="UP000006729"/>
    </source>
</evidence>
<protein>
    <submittedName>
        <fullName evidence="1">Uncharacterized protein</fullName>
    </submittedName>
</protein>
<proteinExistence type="predicted"/>
<dbReference type="Proteomes" id="UP000006729">
    <property type="component" value="Chromosome 9"/>
</dbReference>
<reference evidence="1 2" key="1">
    <citation type="journal article" date="2006" name="Science">
        <title>The genome of black cottonwood, Populus trichocarpa (Torr. &amp; Gray).</title>
        <authorList>
            <person name="Tuskan G.A."/>
            <person name="Difazio S."/>
            <person name="Jansson S."/>
            <person name="Bohlmann J."/>
            <person name="Grigoriev I."/>
            <person name="Hellsten U."/>
            <person name="Putnam N."/>
            <person name="Ralph S."/>
            <person name="Rombauts S."/>
            <person name="Salamov A."/>
            <person name="Schein J."/>
            <person name="Sterck L."/>
            <person name="Aerts A."/>
            <person name="Bhalerao R.R."/>
            <person name="Bhalerao R.P."/>
            <person name="Blaudez D."/>
            <person name="Boerjan W."/>
            <person name="Brun A."/>
            <person name="Brunner A."/>
            <person name="Busov V."/>
            <person name="Campbell M."/>
            <person name="Carlson J."/>
            <person name="Chalot M."/>
            <person name="Chapman J."/>
            <person name="Chen G.L."/>
            <person name="Cooper D."/>
            <person name="Coutinho P.M."/>
            <person name="Couturier J."/>
            <person name="Covert S."/>
            <person name="Cronk Q."/>
            <person name="Cunningham R."/>
            <person name="Davis J."/>
            <person name="Degroeve S."/>
            <person name="Dejardin A."/>
            <person name="Depamphilis C."/>
            <person name="Detter J."/>
            <person name="Dirks B."/>
            <person name="Dubchak I."/>
            <person name="Duplessis S."/>
            <person name="Ehlting J."/>
            <person name="Ellis B."/>
            <person name="Gendler K."/>
            <person name="Goodstein D."/>
            <person name="Gribskov M."/>
            <person name="Grimwood J."/>
            <person name="Groover A."/>
            <person name="Gunter L."/>
            <person name="Hamberger B."/>
            <person name="Heinze B."/>
            <person name="Helariutta Y."/>
            <person name="Henrissat B."/>
            <person name="Holligan D."/>
            <person name="Holt R."/>
            <person name="Huang W."/>
            <person name="Islam-Faridi N."/>
            <person name="Jones S."/>
            <person name="Jones-Rhoades M."/>
            <person name="Jorgensen R."/>
            <person name="Joshi C."/>
            <person name="Kangasjarvi J."/>
            <person name="Karlsson J."/>
            <person name="Kelleher C."/>
            <person name="Kirkpatrick R."/>
            <person name="Kirst M."/>
            <person name="Kohler A."/>
            <person name="Kalluri U."/>
            <person name="Larimer F."/>
            <person name="Leebens-Mack J."/>
            <person name="Leple J.C."/>
            <person name="Locascio P."/>
            <person name="Lou Y."/>
            <person name="Lucas S."/>
            <person name="Martin F."/>
            <person name="Montanini B."/>
            <person name="Napoli C."/>
            <person name="Nelson D.R."/>
            <person name="Nelson C."/>
            <person name="Nieminen K."/>
            <person name="Nilsson O."/>
            <person name="Pereda V."/>
            <person name="Peter G."/>
            <person name="Philippe R."/>
            <person name="Pilate G."/>
            <person name="Poliakov A."/>
            <person name="Razumovskaya J."/>
            <person name="Richardson P."/>
            <person name="Rinaldi C."/>
            <person name="Ritland K."/>
            <person name="Rouze P."/>
            <person name="Ryaboy D."/>
            <person name="Schmutz J."/>
            <person name="Schrader J."/>
            <person name="Segerman B."/>
            <person name="Shin H."/>
            <person name="Siddiqui A."/>
            <person name="Sterky F."/>
            <person name="Terry A."/>
            <person name="Tsai C.J."/>
            <person name="Uberbacher E."/>
            <person name="Unneberg P."/>
            <person name="Vahala J."/>
            <person name="Wall K."/>
            <person name="Wessler S."/>
            <person name="Yang G."/>
            <person name="Yin T."/>
            <person name="Douglas C."/>
            <person name="Marra M."/>
            <person name="Sandberg G."/>
            <person name="Van de Peer Y."/>
            <person name="Rokhsar D."/>
        </authorList>
    </citation>
    <scope>NUCLEOTIDE SEQUENCE [LARGE SCALE GENOMIC DNA]</scope>
    <source>
        <strain evidence="2">cv. Nisqually</strain>
    </source>
</reference>
<keyword evidence="2" id="KW-1185">Reference proteome</keyword>
<organism evidence="1 2">
    <name type="scientific">Populus trichocarpa</name>
    <name type="common">Western balsam poplar</name>
    <name type="synonym">Populus balsamifera subsp. trichocarpa</name>
    <dbReference type="NCBI Taxonomy" id="3694"/>
    <lineage>
        <taxon>Eukaryota</taxon>
        <taxon>Viridiplantae</taxon>
        <taxon>Streptophyta</taxon>
        <taxon>Embryophyta</taxon>
        <taxon>Tracheophyta</taxon>
        <taxon>Spermatophyta</taxon>
        <taxon>Magnoliopsida</taxon>
        <taxon>eudicotyledons</taxon>
        <taxon>Gunneridae</taxon>
        <taxon>Pentapetalae</taxon>
        <taxon>rosids</taxon>
        <taxon>fabids</taxon>
        <taxon>Malpighiales</taxon>
        <taxon>Salicaceae</taxon>
        <taxon>Saliceae</taxon>
        <taxon>Populus</taxon>
    </lineage>
</organism>
<dbReference type="EMBL" id="CM009298">
    <property type="protein sequence ID" value="KAI9388724.1"/>
    <property type="molecule type" value="Genomic_DNA"/>
</dbReference>
<gene>
    <name evidence="1" type="ORF">POPTR_009G108832v4</name>
</gene>
<sequence length="104" mass="12174">MGYNQTMFGFAPYGRYWRDMRKLVMVELLSNHRLELLKHVRDTETSLLMKDFYEKSSRNGGQVVVEMKQRLAEMATNITVRMISGKRYFSADAKGNQEAKRLCT</sequence>